<reference evidence="4 5" key="1">
    <citation type="submission" date="2019-06" db="EMBL/GenBank/DDBJ databases">
        <title>A novel species of marine bacteria.</title>
        <authorList>
            <person name="Wang Y."/>
        </authorList>
    </citation>
    <scope>NUCLEOTIDE SEQUENCE [LARGE SCALE GENOMIC DNA]</scope>
    <source>
        <strain evidence="4 5">MA1-10</strain>
    </source>
</reference>
<evidence type="ECO:0000256" key="1">
    <source>
        <dbReference type="ARBA" id="ARBA00022679"/>
    </source>
</evidence>
<dbReference type="Proteomes" id="UP000315816">
    <property type="component" value="Unassembled WGS sequence"/>
</dbReference>
<dbReference type="Pfam" id="PF00583">
    <property type="entry name" value="Acetyltransf_1"/>
    <property type="match status" value="1"/>
</dbReference>
<keyword evidence="1 4" id="KW-0808">Transferase</keyword>
<dbReference type="Gene3D" id="3.40.630.30">
    <property type="match status" value="1"/>
</dbReference>
<keyword evidence="2" id="KW-0012">Acyltransferase</keyword>
<feature type="domain" description="N-acetyltransferase" evidence="3">
    <location>
        <begin position="3"/>
        <end position="165"/>
    </location>
</feature>
<gene>
    <name evidence="4" type="ORF">FIL88_12570</name>
</gene>
<dbReference type="InterPro" id="IPR000182">
    <property type="entry name" value="GNAT_dom"/>
</dbReference>
<dbReference type="AlphaFoldDB" id="A0A545SNM0"/>
<dbReference type="InterPro" id="IPR016181">
    <property type="entry name" value="Acyl_CoA_acyltransferase"/>
</dbReference>
<evidence type="ECO:0000259" key="3">
    <source>
        <dbReference type="PROSITE" id="PS51186"/>
    </source>
</evidence>
<comment type="caution">
    <text evidence="4">The sequence shown here is derived from an EMBL/GenBank/DDBJ whole genome shotgun (WGS) entry which is preliminary data.</text>
</comment>
<dbReference type="SUPFAM" id="SSF55729">
    <property type="entry name" value="Acyl-CoA N-acyltransferases (Nat)"/>
    <property type="match status" value="1"/>
</dbReference>
<evidence type="ECO:0000313" key="4">
    <source>
        <dbReference type="EMBL" id="TQV66557.1"/>
    </source>
</evidence>
<dbReference type="RefSeq" id="WP_142854221.1">
    <property type="nucleotide sequence ID" value="NZ_FXWW01000005.1"/>
</dbReference>
<proteinExistence type="predicted"/>
<name>A0A545SNM0_9RHOB</name>
<dbReference type="EMBL" id="VICH01000009">
    <property type="protein sequence ID" value="TQV66557.1"/>
    <property type="molecule type" value="Genomic_DNA"/>
</dbReference>
<accession>A0A545SNM0</accession>
<dbReference type="GO" id="GO:0016747">
    <property type="term" value="F:acyltransferase activity, transferring groups other than amino-acyl groups"/>
    <property type="evidence" value="ECO:0007669"/>
    <property type="project" value="InterPro"/>
</dbReference>
<dbReference type="InterPro" id="IPR050832">
    <property type="entry name" value="Bact_Acetyltransf"/>
</dbReference>
<organism evidence="4 5">
    <name type="scientific">Aliiroseovarius halocynthiae</name>
    <dbReference type="NCBI Taxonomy" id="985055"/>
    <lineage>
        <taxon>Bacteria</taxon>
        <taxon>Pseudomonadati</taxon>
        <taxon>Pseudomonadota</taxon>
        <taxon>Alphaproteobacteria</taxon>
        <taxon>Rhodobacterales</taxon>
        <taxon>Paracoccaceae</taxon>
        <taxon>Aliiroseovarius</taxon>
    </lineage>
</organism>
<sequence length="169" mass="18532">MSITTRPTQPQDADAMCALLNPIIEEGATTAHRRLFDADRMRDTHITAPLLIRTTLAFEGDTLLGFQLLEWADPNYDGPEALPEGWAVIASFVHMGAQGKGVGQILWRDTLLAAKQAGVSVIDATIRTDNTPGLAYYSGLGFRDYSSVNGFELSDGELVDKIRKRFDFA</sequence>
<keyword evidence="5" id="KW-1185">Reference proteome</keyword>
<dbReference type="OrthoDB" id="5997585at2"/>
<protein>
    <submittedName>
        <fullName evidence="4">GNAT family N-acetyltransferase</fullName>
    </submittedName>
</protein>
<dbReference type="PANTHER" id="PTHR43877">
    <property type="entry name" value="AMINOALKYLPHOSPHONATE N-ACETYLTRANSFERASE-RELATED-RELATED"/>
    <property type="match status" value="1"/>
</dbReference>
<dbReference type="PROSITE" id="PS51186">
    <property type="entry name" value="GNAT"/>
    <property type="match status" value="1"/>
</dbReference>
<evidence type="ECO:0000256" key="2">
    <source>
        <dbReference type="ARBA" id="ARBA00023315"/>
    </source>
</evidence>
<evidence type="ECO:0000313" key="5">
    <source>
        <dbReference type="Proteomes" id="UP000315816"/>
    </source>
</evidence>